<keyword evidence="3" id="KW-0732">Signal</keyword>
<accession>A0A0D7A9F3</accession>
<dbReference type="Proteomes" id="UP000054144">
    <property type="component" value="Unassembled WGS sequence"/>
</dbReference>
<feature type="region of interest" description="Disordered" evidence="1">
    <location>
        <begin position="404"/>
        <end position="450"/>
    </location>
</feature>
<sequence length="450" mass="49489">MAFMSNTRVSQTKHKLASILLLLLLVPNTNALTFGNNNNGNWWNAGRIVGIAIVIAGVLLILLTCMFRRRRLARQSPGGPTKFGGLWPAGGRAQAFPQQPPYPPNQYPTNQPYVGGYGQNGYSPAYGRPEYPPGPPPYTSAGNEESTYAPPPGPPPAAHTATNCCDSVNRQGFPYCSISLYNELISTMTIYLLPHLIIMIFRSNIHVSPMKHTLASFLSLLLLVPNTNASLNNGNGWWNTNCIVSHYLLLASMRRCGLGMRAHTTLPSIRLFTLDKTHYHTKHTGFLWIIYLSILPPLIHSDTLLCSKRMPCTHDLRRRRRLLARQSPGGPTKFGGLWRTGGRPQAFPQESAYPPNQYSTNQPYVGGYTAQNGYNPVYDRPEYPPGPPPYTRSTPTSEMTVPMLTDHAQTPSDAGNELTMYAPPPGPPPAAHNDQQAGGFDTHMSGQTGQ</sequence>
<evidence type="ECO:0000256" key="1">
    <source>
        <dbReference type="SAM" id="MobiDB-lite"/>
    </source>
</evidence>
<gene>
    <name evidence="4" type="ORF">FISHEDRAFT_59500</name>
</gene>
<keyword evidence="2" id="KW-0472">Membrane</keyword>
<feature type="transmembrane region" description="Helical" evidence="2">
    <location>
        <begin position="180"/>
        <end position="201"/>
    </location>
</feature>
<keyword evidence="2" id="KW-1133">Transmembrane helix</keyword>
<protein>
    <submittedName>
        <fullName evidence="4">Uncharacterized protein</fullName>
    </submittedName>
</protein>
<feature type="region of interest" description="Disordered" evidence="1">
    <location>
        <begin position="125"/>
        <end position="156"/>
    </location>
</feature>
<proteinExistence type="predicted"/>
<feature type="transmembrane region" description="Helical" evidence="2">
    <location>
        <begin position="47"/>
        <end position="67"/>
    </location>
</feature>
<evidence type="ECO:0000313" key="4">
    <source>
        <dbReference type="EMBL" id="KIY47642.1"/>
    </source>
</evidence>
<feature type="chain" id="PRO_5002316030" evidence="3">
    <location>
        <begin position="32"/>
        <end position="450"/>
    </location>
</feature>
<keyword evidence="2" id="KW-0812">Transmembrane</keyword>
<keyword evidence="5" id="KW-1185">Reference proteome</keyword>
<evidence type="ECO:0000256" key="2">
    <source>
        <dbReference type="SAM" id="Phobius"/>
    </source>
</evidence>
<evidence type="ECO:0000256" key="3">
    <source>
        <dbReference type="SAM" id="SignalP"/>
    </source>
</evidence>
<reference evidence="4 5" key="1">
    <citation type="journal article" date="2015" name="Fungal Genet. Biol.">
        <title>Evolution of novel wood decay mechanisms in Agaricales revealed by the genome sequences of Fistulina hepatica and Cylindrobasidium torrendii.</title>
        <authorList>
            <person name="Floudas D."/>
            <person name="Held B.W."/>
            <person name="Riley R."/>
            <person name="Nagy L.G."/>
            <person name="Koehler G."/>
            <person name="Ransdell A.S."/>
            <person name="Younus H."/>
            <person name="Chow J."/>
            <person name="Chiniquy J."/>
            <person name="Lipzen A."/>
            <person name="Tritt A."/>
            <person name="Sun H."/>
            <person name="Haridas S."/>
            <person name="LaButti K."/>
            <person name="Ohm R.A."/>
            <person name="Kues U."/>
            <person name="Blanchette R.A."/>
            <person name="Grigoriev I.V."/>
            <person name="Minto R.E."/>
            <person name="Hibbett D.S."/>
        </authorList>
    </citation>
    <scope>NUCLEOTIDE SEQUENCE [LARGE SCALE GENOMIC DNA]</scope>
    <source>
        <strain evidence="4 5">ATCC 64428</strain>
    </source>
</reference>
<name>A0A0D7A9F3_9AGAR</name>
<dbReference type="AlphaFoldDB" id="A0A0D7A9F3"/>
<feature type="signal peptide" evidence="3">
    <location>
        <begin position="1"/>
        <end position="31"/>
    </location>
</feature>
<organism evidence="4 5">
    <name type="scientific">Fistulina hepatica ATCC 64428</name>
    <dbReference type="NCBI Taxonomy" id="1128425"/>
    <lineage>
        <taxon>Eukaryota</taxon>
        <taxon>Fungi</taxon>
        <taxon>Dikarya</taxon>
        <taxon>Basidiomycota</taxon>
        <taxon>Agaricomycotina</taxon>
        <taxon>Agaricomycetes</taxon>
        <taxon>Agaricomycetidae</taxon>
        <taxon>Agaricales</taxon>
        <taxon>Fistulinaceae</taxon>
        <taxon>Fistulina</taxon>
    </lineage>
</organism>
<dbReference type="EMBL" id="KN881930">
    <property type="protein sequence ID" value="KIY47642.1"/>
    <property type="molecule type" value="Genomic_DNA"/>
</dbReference>
<evidence type="ECO:0000313" key="5">
    <source>
        <dbReference type="Proteomes" id="UP000054144"/>
    </source>
</evidence>